<feature type="compositionally biased region" description="Polar residues" evidence="1">
    <location>
        <begin position="56"/>
        <end position="65"/>
    </location>
</feature>
<dbReference type="EMBL" id="LPWA01000181">
    <property type="protein sequence ID" value="KUM23146.1"/>
    <property type="molecule type" value="Genomic_DNA"/>
</dbReference>
<organism evidence="2 3">
    <name type="scientific">Rhizobium loti</name>
    <name type="common">Mesorhizobium loti</name>
    <dbReference type="NCBI Taxonomy" id="381"/>
    <lineage>
        <taxon>Bacteria</taxon>
        <taxon>Pseudomonadati</taxon>
        <taxon>Pseudomonadota</taxon>
        <taxon>Alphaproteobacteria</taxon>
        <taxon>Hyphomicrobiales</taxon>
        <taxon>Phyllobacteriaceae</taxon>
        <taxon>Mesorhizobium</taxon>
    </lineage>
</organism>
<evidence type="ECO:0000256" key="1">
    <source>
        <dbReference type="SAM" id="MobiDB-lite"/>
    </source>
</evidence>
<gene>
    <name evidence="2" type="ORF">AU467_34255</name>
</gene>
<dbReference type="Proteomes" id="UP000053176">
    <property type="component" value="Unassembled WGS sequence"/>
</dbReference>
<protein>
    <submittedName>
        <fullName evidence="2">Uncharacterized protein</fullName>
    </submittedName>
</protein>
<proteinExistence type="predicted"/>
<name>A0A101KLT2_RHILI</name>
<evidence type="ECO:0000313" key="3">
    <source>
        <dbReference type="Proteomes" id="UP000053176"/>
    </source>
</evidence>
<evidence type="ECO:0000313" key="2">
    <source>
        <dbReference type="EMBL" id="KUM23146.1"/>
    </source>
</evidence>
<sequence length="75" mass="7978">MGGLLIGELVNGRRGTCIQRKTSGATATIAPIDVVGERLGNRRNERTDLRLKAAMSNGSTRSDQAQCHYPAAAHS</sequence>
<comment type="caution">
    <text evidence="2">The sequence shown here is derived from an EMBL/GenBank/DDBJ whole genome shotgun (WGS) entry which is preliminary data.</text>
</comment>
<reference evidence="2 3" key="1">
    <citation type="submission" date="2015-12" db="EMBL/GenBank/DDBJ databases">
        <title>Draft genome sequence of Mesorhizobium sp. UFLA 01-765, a multitolerant efficient symbiont and plant-growth promoting strain isolated from Zn-mining soil using Leucaena leucocephala as a trap plant.</title>
        <authorList>
            <person name="Rangel W.M."/>
            <person name="Thijs S."/>
            <person name="Longatti S.M."/>
            <person name="Moreira F.M."/>
            <person name="Weyens N."/>
            <person name="Vangronsveld J."/>
            <person name="Van Hamme J.D."/>
            <person name="Bottos E.M."/>
            <person name="Rineau F."/>
        </authorList>
    </citation>
    <scope>NUCLEOTIDE SEQUENCE [LARGE SCALE GENOMIC DNA]</scope>
    <source>
        <strain evidence="2 3">UFLA 01-765</strain>
    </source>
</reference>
<accession>A0A101KLT2</accession>
<feature type="region of interest" description="Disordered" evidence="1">
    <location>
        <begin position="56"/>
        <end position="75"/>
    </location>
</feature>
<dbReference type="AlphaFoldDB" id="A0A101KLT2"/>